<proteinExistence type="predicted"/>
<keyword evidence="2" id="KW-1185">Reference proteome</keyword>
<dbReference type="EMBL" id="VSRR010019988">
    <property type="protein sequence ID" value="MPC62724.1"/>
    <property type="molecule type" value="Genomic_DNA"/>
</dbReference>
<accession>A0A5B7H1M5</accession>
<name>A0A5B7H1M5_PORTR</name>
<reference evidence="1 2" key="1">
    <citation type="submission" date="2019-05" db="EMBL/GenBank/DDBJ databases">
        <title>Another draft genome of Portunus trituberculatus and its Hox gene families provides insights of decapod evolution.</title>
        <authorList>
            <person name="Jeong J.-H."/>
            <person name="Song I."/>
            <person name="Kim S."/>
            <person name="Choi T."/>
            <person name="Kim D."/>
            <person name="Ryu S."/>
            <person name="Kim W."/>
        </authorList>
    </citation>
    <scope>NUCLEOTIDE SEQUENCE [LARGE SCALE GENOMIC DNA]</scope>
    <source>
        <tissue evidence="1">Muscle</tissue>
    </source>
</reference>
<gene>
    <name evidence="1" type="ORF">E2C01_056813</name>
</gene>
<protein>
    <submittedName>
        <fullName evidence="1">Uncharacterized protein</fullName>
    </submittedName>
</protein>
<sequence length="64" mass="7421">MIRLKFVMGSDAADRAANSHHYKTCHKYMTCWQDRPLRCGRSMVLFHCKGHKELLLLLLQSGLC</sequence>
<dbReference type="AlphaFoldDB" id="A0A5B7H1M5"/>
<comment type="caution">
    <text evidence="1">The sequence shown here is derived from an EMBL/GenBank/DDBJ whole genome shotgun (WGS) entry which is preliminary data.</text>
</comment>
<evidence type="ECO:0000313" key="1">
    <source>
        <dbReference type="EMBL" id="MPC62724.1"/>
    </source>
</evidence>
<dbReference type="Proteomes" id="UP000324222">
    <property type="component" value="Unassembled WGS sequence"/>
</dbReference>
<organism evidence="1 2">
    <name type="scientific">Portunus trituberculatus</name>
    <name type="common">Swimming crab</name>
    <name type="synonym">Neptunus trituberculatus</name>
    <dbReference type="NCBI Taxonomy" id="210409"/>
    <lineage>
        <taxon>Eukaryota</taxon>
        <taxon>Metazoa</taxon>
        <taxon>Ecdysozoa</taxon>
        <taxon>Arthropoda</taxon>
        <taxon>Crustacea</taxon>
        <taxon>Multicrustacea</taxon>
        <taxon>Malacostraca</taxon>
        <taxon>Eumalacostraca</taxon>
        <taxon>Eucarida</taxon>
        <taxon>Decapoda</taxon>
        <taxon>Pleocyemata</taxon>
        <taxon>Brachyura</taxon>
        <taxon>Eubrachyura</taxon>
        <taxon>Portunoidea</taxon>
        <taxon>Portunidae</taxon>
        <taxon>Portuninae</taxon>
        <taxon>Portunus</taxon>
    </lineage>
</organism>
<evidence type="ECO:0000313" key="2">
    <source>
        <dbReference type="Proteomes" id="UP000324222"/>
    </source>
</evidence>